<keyword evidence="6" id="KW-0472">Membrane</keyword>
<keyword evidence="6" id="KW-1133">Transmembrane helix</keyword>
<dbReference type="AlphaFoldDB" id="A0A2P2K9K2"/>
<name>A0A2P2K9K2_RHIMU</name>
<evidence type="ECO:0000256" key="5">
    <source>
        <dbReference type="ARBA" id="ARBA00024045"/>
    </source>
</evidence>
<keyword evidence="2" id="KW-0479">Metal-binding</keyword>
<dbReference type="InterPro" id="IPR036163">
    <property type="entry name" value="HMA_dom_sf"/>
</dbReference>
<evidence type="ECO:0000313" key="8">
    <source>
        <dbReference type="EMBL" id="MBX02439.1"/>
    </source>
</evidence>
<dbReference type="Pfam" id="PF00403">
    <property type="entry name" value="HMA"/>
    <property type="match status" value="1"/>
</dbReference>
<dbReference type="EMBL" id="GGEC01021955">
    <property type="protein sequence ID" value="MBX02439.1"/>
    <property type="molecule type" value="Transcribed_RNA"/>
</dbReference>
<keyword evidence="1" id="KW-0488">Methylation</keyword>
<evidence type="ECO:0000256" key="4">
    <source>
        <dbReference type="ARBA" id="ARBA00023289"/>
    </source>
</evidence>
<protein>
    <recommendedName>
        <fullName evidence="7">HMA domain-containing protein</fullName>
    </recommendedName>
</protein>
<dbReference type="PROSITE" id="PS50846">
    <property type="entry name" value="HMA_2"/>
    <property type="match status" value="1"/>
</dbReference>
<feature type="domain" description="HMA" evidence="7">
    <location>
        <begin position="50"/>
        <end position="113"/>
    </location>
</feature>
<organism evidence="8">
    <name type="scientific">Rhizophora mucronata</name>
    <name type="common">Asiatic mangrove</name>
    <dbReference type="NCBI Taxonomy" id="61149"/>
    <lineage>
        <taxon>Eukaryota</taxon>
        <taxon>Viridiplantae</taxon>
        <taxon>Streptophyta</taxon>
        <taxon>Embryophyta</taxon>
        <taxon>Tracheophyta</taxon>
        <taxon>Spermatophyta</taxon>
        <taxon>Magnoliopsida</taxon>
        <taxon>eudicotyledons</taxon>
        <taxon>Gunneridae</taxon>
        <taxon>Pentapetalae</taxon>
        <taxon>rosids</taxon>
        <taxon>fabids</taxon>
        <taxon>Malpighiales</taxon>
        <taxon>Rhizophoraceae</taxon>
        <taxon>Rhizophora</taxon>
    </lineage>
</organism>
<dbReference type="SUPFAM" id="SSF55008">
    <property type="entry name" value="HMA, heavy metal-associated domain"/>
    <property type="match status" value="1"/>
</dbReference>
<keyword evidence="3" id="KW-0449">Lipoprotein</keyword>
<reference evidence="8" key="1">
    <citation type="submission" date="2018-02" db="EMBL/GenBank/DDBJ databases">
        <title>Rhizophora mucronata_Transcriptome.</title>
        <authorList>
            <person name="Meera S.P."/>
            <person name="Sreeshan A."/>
            <person name="Augustine A."/>
        </authorList>
    </citation>
    <scope>NUCLEOTIDE SEQUENCE</scope>
    <source>
        <tissue evidence="8">Leaf</tissue>
    </source>
</reference>
<dbReference type="CDD" id="cd00371">
    <property type="entry name" value="HMA"/>
    <property type="match status" value="1"/>
</dbReference>
<proteinExistence type="inferred from homology"/>
<accession>A0A2P2K9K2</accession>
<evidence type="ECO:0000259" key="7">
    <source>
        <dbReference type="PROSITE" id="PS50846"/>
    </source>
</evidence>
<dbReference type="PANTHER" id="PTHR45868">
    <property type="entry name" value="HEAVY METAL-ASSOCIATED ISOPRENYLATED PLANT PROTEIN 33-RELATED"/>
    <property type="match status" value="1"/>
</dbReference>
<sequence>MLRNDYDHELERIKVCLFASLNIFLLIPFARFSTFAFCPFISLINLPFTLQTHVLRVHINCDGCKQKVKKLLKKIEGVYSVDINIEQQEVLVSGHIDSATLIKKLVKFGKRAELWFPNYKNKMYQEQANMNQVQLLDDDFNIDKSQHMFPASFSNDIEQTGRTKNYLNQSQSIGMEVVNDIQDSMAAARMGDNYIGGNEFPNNSRLADNVASMMHHGDHCGNDPGYLISEGHEPGRMQVYEHDHPSFIMMTSKQQVHHHNYPSVAMNNIYVHDRHSSEKKKIDDIYLPQPYTTYPHIGINFLPAQVLYYRP</sequence>
<evidence type="ECO:0000256" key="3">
    <source>
        <dbReference type="ARBA" id="ARBA00023288"/>
    </source>
</evidence>
<dbReference type="Gene3D" id="3.30.70.100">
    <property type="match status" value="1"/>
</dbReference>
<dbReference type="GO" id="GO:0046872">
    <property type="term" value="F:metal ion binding"/>
    <property type="evidence" value="ECO:0007669"/>
    <property type="project" value="UniProtKB-KW"/>
</dbReference>
<evidence type="ECO:0000256" key="6">
    <source>
        <dbReference type="SAM" id="Phobius"/>
    </source>
</evidence>
<dbReference type="PANTHER" id="PTHR45868:SF32">
    <property type="entry name" value="HMA DOMAIN-CONTAINING PROTEIN"/>
    <property type="match status" value="1"/>
</dbReference>
<keyword evidence="4" id="KW-0636">Prenylation</keyword>
<feature type="transmembrane region" description="Helical" evidence="6">
    <location>
        <begin position="21"/>
        <end position="44"/>
    </location>
</feature>
<dbReference type="InterPro" id="IPR006121">
    <property type="entry name" value="HMA_dom"/>
</dbReference>
<evidence type="ECO:0000256" key="2">
    <source>
        <dbReference type="ARBA" id="ARBA00022723"/>
    </source>
</evidence>
<evidence type="ECO:0000256" key="1">
    <source>
        <dbReference type="ARBA" id="ARBA00022481"/>
    </source>
</evidence>
<comment type="similarity">
    <text evidence="5">Belongs to the HIPP family.</text>
</comment>
<keyword evidence="6" id="KW-0812">Transmembrane</keyword>